<reference evidence="1" key="1">
    <citation type="journal article" date="2023" name="Genome Biol. Evol.">
        <title>First Whole Genome Sequence and Flow Cytometry Genome Size Data for the Lichen-Forming Fungus Ramalina farinacea (Ascomycota).</title>
        <authorList>
            <person name="Llewellyn T."/>
            <person name="Mian S."/>
            <person name="Hill R."/>
            <person name="Leitch I.J."/>
            <person name="Gaya E."/>
        </authorList>
    </citation>
    <scope>NUCLEOTIDE SEQUENCE</scope>
    <source>
        <strain evidence="1">LIQ254RAFAR</strain>
    </source>
</reference>
<dbReference type="PANTHER" id="PTHR42085">
    <property type="entry name" value="F-BOX DOMAIN-CONTAINING PROTEIN"/>
    <property type="match status" value="1"/>
</dbReference>
<accession>A0AA43QH91</accession>
<evidence type="ECO:0000313" key="1">
    <source>
        <dbReference type="EMBL" id="MDI1486492.1"/>
    </source>
</evidence>
<protein>
    <submittedName>
        <fullName evidence="1">Uncharacterized protein</fullName>
    </submittedName>
</protein>
<comment type="caution">
    <text evidence="1">The sequence shown here is derived from an EMBL/GenBank/DDBJ whole genome shotgun (WGS) entry which is preliminary data.</text>
</comment>
<gene>
    <name evidence="1" type="ORF">OHK93_005722</name>
</gene>
<dbReference type="Proteomes" id="UP001161017">
    <property type="component" value="Unassembled WGS sequence"/>
</dbReference>
<proteinExistence type="predicted"/>
<organism evidence="1 2">
    <name type="scientific">Ramalina farinacea</name>
    <dbReference type="NCBI Taxonomy" id="258253"/>
    <lineage>
        <taxon>Eukaryota</taxon>
        <taxon>Fungi</taxon>
        <taxon>Dikarya</taxon>
        <taxon>Ascomycota</taxon>
        <taxon>Pezizomycotina</taxon>
        <taxon>Lecanoromycetes</taxon>
        <taxon>OSLEUM clade</taxon>
        <taxon>Lecanoromycetidae</taxon>
        <taxon>Lecanorales</taxon>
        <taxon>Lecanorineae</taxon>
        <taxon>Ramalinaceae</taxon>
        <taxon>Ramalina</taxon>
    </lineage>
</organism>
<name>A0AA43QH91_9LECA</name>
<dbReference type="PANTHER" id="PTHR42085:SF1">
    <property type="entry name" value="F-BOX DOMAIN-CONTAINING PROTEIN"/>
    <property type="match status" value="1"/>
</dbReference>
<dbReference type="EMBL" id="JAPUFD010000003">
    <property type="protein sequence ID" value="MDI1486492.1"/>
    <property type="molecule type" value="Genomic_DNA"/>
</dbReference>
<dbReference type="AlphaFoldDB" id="A0AA43QH91"/>
<keyword evidence="2" id="KW-1185">Reference proteome</keyword>
<sequence>MPSHFHFSFGLGKYLGFKLKLGSRDSGSSRSDPRSGAYDAEMAKKSGIIVYTDSKPAPKPKPQSGCPLFTAIPVEIRHLIYRELLTTPEVIDQAHKQLGNKESAMLEHYKPIPGIDSPILRTCRLIYIEALPILYGLNTFHFSSAQCIRHFQNHGLSTFPLDLKVDNVLAFNFKSATTGRLQMIRSLVLELKSDYRVYTRNTNVSYTRDNIWRDWSISLFNDDRDSIYGWGSNNLSFPQLEKLTLDFTEWQLTENDGVLVKPFIKKLRPSDGLHELVLKGYKHQPTIEQFRSGLVREGGMFSLINPP</sequence>
<dbReference type="InterPro" id="IPR038883">
    <property type="entry name" value="AN11006-like"/>
</dbReference>
<evidence type="ECO:0000313" key="2">
    <source>
        <dbReference type="Proteomes" id="UP001161017"/>
    </source>
</evidence>